<keyword evidence="2 6" id="KW-0812">Transmembrane</keyword>
<feature type="region of interest" description="Disordered" evidence="5">
    <location>
        <begin position="598"/>
        <end position="701"/>
    </location>
</feature>
<dbReference type="Gene3D" id="1.20.1740.10">
    <property type="entry name" value="Amino acid/polyamine transporter I"/>
    <property type="match status" value="1"/>
</dbReference>
<feature type="compositionally biased region" description="Basic and acidic residues" evidence="5">
    <location>
        <begin position="640"/>
        <end position="698"/>
    </location>
</feature>
<sequence length="767" mass="84796">MSPRSRADSSEGEAERQAEAQLKYQANKWDIWVLGLTIGLGGQYFSWNYGLYAGLYTFLIDFFVVGFAYIALCCCTSEITGALPFAGGAYGLSRCTLGYYPGYLIGCAEACEYIAYVSASVMSLAKMIVEIIPQLEGYEPIIWLLVYAHACYVHYRGDRIFWRWNTIIGCMSLLVVLTYCFGSLPHVDFKANADIDPGFRFINGVPGFIRHLPAACWFFVGVEALNLASDDVKDAKRSIPFAQVASILTLFSVGFFVFFVTVSLPPPGLNQVAKLLAPFDNGFQIMFKIGSSPATIFSIPAMYATTFGFMWGYGKLIQAMATSKLLPPALARTSERYDTPILAVVSGSVLSYFLALIVHFVPSVDDYLSNICVAAAFLGYAGQCVGYITLKRLYPSIKSSTFHSPFGIYGAVYSLCVWLLGLVSIAGFQKSNGLEFGLFILVLVILSIFYIVYAKGRQTFSSKETKVFLEAHIMRFNKTKSLRGGLNSKAVTPRPLVLSKTTALGQAMIPDPNAEDETEDKPLPLPVVAPNDSAMPFHRQFTSPCVPLGVFDFEVDKVPEFAGTRPSRTRSVPLKASTKALTLEQKKSLPRMIMSGGFLLDRKNAPRPKSSGGLPVERKTNAQEPRVNRSAQELGLSATERMKRTERITSAPEWRDSRPERKNSSTERKSSVTERKDDSTEPKNGVTERKSSTTERKNSATLRKYSVTEVAADNQGRPERRMSILSTAVFLYTRARQRSIVEASNNDAHRKSVVMTPVIPLDLDETS</sequence>
<dbReference type="InterPro" id="IPR004841">
    <property type="entry name" value="AA-permease/SLC12A_dom"/>
</dbReference>
<evidence type="ECO:0000256" key="3">
    <source>
        <dbReference type="ARBA" id="ARBA00022989"/>
    </source>
</evidence>
<proteinExistence type="predicted"/>
<feature type="transmembrane region" description="Helical" evidence="6">
    <location>
        <begin position="367"/>
        <end position="388"/>
    </location>
</feature>
<evidence type="ECO:0000259" key="7">
    <source>
        <dbReference type="Pfam" id="PF00324"/>
    </source>
</evidence>
<evidence type="ECO:0000256" key="1">
    <source>
        <dbReference type="ARBA" id="ARBA00004141"/>
    </source>
</evidence>
<dbReference type="Pfam" id="PF00324">
    <property type="entry name" value="AA_permease"/>
    <property type="match status" value="1"/>
</dbReference>
<dbReference type="PANTHER" id="PTHR42770:SF7">
    <property type="entry name" value="MEMBRANE PROTEIN"/>
    <property type="match status" value="1"/>
</dbReference>
<organism evidence="8 9">
    <name type="scientific">Pythium oligandrum</name>
    <name type="common">Mycoparasitic fungus</name>
    <dbReference type="NCBI Taxonomy" id="41045"/>
    <lineage>
        <taxon>Eukaryota</taxon>
        <taxon>Sar</taxon>
        <taxon>Stramenopiles</taxon>
        <taxon>Oomycota</taxon>
        <taxon>Peronosporomycetes</taxon>
        <taxon>Pythiales</taxon>
        <taxon>Pythiaceae</taxon>
        <taxon>Pythium</taxon>
    </lineage>
</organism>
<evidence type="ECO:0000256" key="5">
    <source>
        <dbReference type="SAM" id="MobiDB-lite"/>
    </source>
</evidence>
<keyword evidence="9" id="KW-1185">Reference proteome</keyword>
<reference evidence="8" key="1">
    <citation type="submission" date="2019-03" db="EMBL/GenBank/DDBJ databases">
        <title>Long read genome sequence of the mycoparasitic Pythium oligandrum ATCC 38472 isolated from sugarbeet rhizosphere.</title>
        <authorList>
            <person name="Gaulin E."/>
        </authorList>
    </citation>
    <scope>NUCLEOTIDE SEQUENCE</scope>
    <source>
        <strain evidence="8">ATCC 38472_TT</strain>
    </source>
</reference>
<evidence type="ECO:0000313" key="9">
    <source>
        <dbReference type="Proteomes" id="UP000794436"/>
    </source>
</evidence>
<feature type="transmembrane region" description="Helical" evidence="6">
    <location>
        <begin position="434"/>
        <end position="453"/>
    </location>
</feature>
<dbReference type="GO" id="GO:0016020">
    <property type="term" value="C:membrane"/>
    <property type="evidence" value="ECO:0007669"/>
    <property type="project" value="UniProtKB-SubCell"/>
</dbReference>
<accession>A0A8K1FDA7</accession>
<comment type="subcellular location">
    <subcellularLocation>
        <location evidence="1">Membrane</location>
        <topology evidence="1">Multi-pass membrane protein</topology>
    </subcellularLocation>
</comment>
<dbReference type="OrthoDB" id="161088at2759"/>
<comment type="caution">
    <text evidence="8">The sequence shown here is derived from an EMBL/GenBank/DDBJ whole genome shotgun (WGS) entry which is preliminary data.</text>
</comment>
<evidence type="ECO:0000256" key="2">
    <source>
        <dbReference type="ARBA" id="ARBA00022692"/>
    </source>
</evidence>
<dbReference type="Proteomes" id="UP000794436">
    <property type="component" value="Unassembled WGS sequence"/>
</dbReference>
<feature type="transmembrane region" description="Helical" evidence="6">
    <location>
        <begin position="164"/>
        <end position="187"/>
    </location>
</feature>
<dbReference type="AlphaFoldDB" id="A0A8K1FDA7"/>
<dbReference type="EMBL" id="SPLM01000112">
    <property type="protein sequence ID" value="TMW58111.1"/>
    <property type="molecule type" value="Genomic_DNA"/>
</dbReference>
<feature type="transmembrane region" description="Helical" evidence="6">
    <location>
        <begin position="408"/>
        <end position="428"/>
    </location>
</feature>
<feature type="transmembrane region" description="Helical" evidence="6">
    <location>
        <begin position="294"/>
        <end position="314"/>
    </location>
</feature>
<dbReference type="GO" id="GO:0055085">
    <property type="term" value="P:transmembrane transport"/>
    <property type="evidence" value="ECO:0007669"/>
    <property type="project" value="InterPro"/>
</dbReference>
<evidence type="ECO:0000256" key="6">
    <source>
        <dbReference type="SAM" id="Phobius"/>
    </source>
</evidence>
<feature type="domain" description="Amino acid permease/ SLC12A" evidence="7">
    <location>
        <begin position="35"/>
        <end position="459"/>
    </location>
</feature>
<gene>
    <name evidence="8" type="ORF">Poli38472_011699</name>
</gene>
<name>A0A8K1FDA7_PYTOL</name>
<evidence type="ECO:0000256" key="4">
    <source>
        <dbReference type="ARBA" id="ARBA00023136"/>
    </source>
</evidence>
<protein>
    <recommendedName>
        <fullName evidence="7">Amino acid permease/ SLC12A domain-containing protein</fullName>
    </recommendedName>
</protein>
<evidence type="ECO:0000313" key="8">
    <source>
        <dbReference type="EMBL" id="TMW58111.1"/>
    </source>
</evidence>
<keyword evidence="4 6" id="KW-0472">Membrane</keyword>
<feature type="transmembrane region" description="Helical" evidence="6">
    <location>
        <begin position="341"/>
        <end position="361"/>
    </location>
</feature>
<feature type="transmembrane region" description="Helical" evidence="6">
    <location>
        <begin position="240"/>
        <end position="262"/>
    </location>
</feature>
<keyword evidence="3 6" id="KW-1133">Transmembrane helix</keyword>
<feature type="transmembrane region" description="Helical" evidence="6">
    <location>
        <begin position="29"/>
        <end position="47"/>
    </location>
</feature>
<dbReference type="PANTHER" id="PTHR42770">
    <property type="entry name" value="AMINO ACID TRANSPORTER-RELATED"/>
    <property type="match status" value="1"/>
</dbReference>
<dbReference type="InterPro" id="IPR050367">
    <property type="entry name" value="APC_superfamily"/>
</dbReference>